<evidence type="ECO:0000313" key="5">
    <source>
        <dbReference type="EMBL" id="BCE54248.1"/>
    </source>
</evidence>
<reference evidence="3" key="1">
    <citation type="submission" date="2020-05" db="EMBL/GenBank/DDBJ databases">
        <title>Complete genome sequence of Bradyrhizobium diazoefficiens XF1 isolated from soybean nodule.</title>
        <authorList>
            <person name="Noda R."/>
            <person name="Kakizaki K."/>
            <person name="Minamisawa K."/>
        </authorList>
    </citation>
    <scope>NUCLEOTIDE SEQUENCE</scope>
    <source>
        <strain evidence="3">XF1</strain>
    </source>
</reference>
<dbReference type="InterPro" id="IPR046891">
    <property type="entry name" value="E2-ntca"/>
</dbReference>
<evidence type="ECO:0000313" key="3">
    <source>
        <dbReference type="EMBL" id="BCE19114.1"/>
    </source>
</evidence>
<dbReference type="AlphaFoldDB" id="A0A809WVA3"/>
<proteinExistence type="predicted"/>
<name>A0A809WVA3_9BRAD</name>
<reference evidence="7" key="2">
    <citation type="submission" date="2020-05" db="EMBL/GenBank/DDBJ databases">
        <title>Complete genome sequence of Bradyrhizobium diazoefficiens XF10 isolated from soybean nodule.</title>
        <authorList>
            <person name="Noda R."/>
            <person name="Kakizaki K."/>
            <person name="Minamisawa K."/>
        </authorList>
    </citation>
    <scope>NUCLEOTIDE SEQUENCE</scope>
    <source>
        <strain evidence="7">XF10</strain>
    </source>
</reference>
<evidence type="ECO:0000259" key="1">
    <source>
        <dbReference type="Pfam" id="PF20272"/>
    </source>
</evidence>
<evidence type="ECO:0000313" key="6">
    <source>
        <dbReference type="EMBL" id="BCE62974.1"/>
    </source>
</evidence>
<evidence type="ECO:0000313" key="4">
    <source>
        <dbReference type="EMBL" id="BCE45368.1"/>
    </source>
</evidence>
<evidence type="ECO:0000259" key="2">
    <source>
        <dbReference type="Pfam" id="PF20298"/>
    </source>
</evidence>
<dbReference type="Pfam" id="PF20298">
    <property type="entry name" value="E2-ntca"/>
    <property type="match status" value="1"/>
</dbReference>
<dbReference type="EMBL" id="AP023091">
    <property type="protein sequence ID" value="BCE19114.1"/>
    <property type="molecule type" value="Genomic_DNA"/>
</dbReference>
<organism evidence="3">
    <name type="scientific">Bradyrhizobium diazoefficiens</name>
    <dbReference type="NCBI Taxonomy" id="1355477"/>
    <lineage>
        <taxon>Bacteria</taxon>
        <taxon>Pseudomonadati</taxon>
        <taxon>Pseudomonadota</taxon>
        <taxon>Alphaproteobacteria</taxon>
        <taxon>Hyphomicrobiales</taxon>
        <taxon>Nitrobacteraceae</taxon>
        <taxon>Bradyrhizobium</taxon>
    </lineage>
</organism>
<reference evidence="5" key="4">
    <citation type="submission" date="2020-05" db="EMBL/GenBank/DDBJ databases">
        <title>Complete genome sequence of Bradyrhizobium diazoefficiens XF5 isolated from soybean nodule.</title>
        <authorList>
            <person name="Noda R."/>
            <person name="Kakizaki K."/>
            <person name="Minamisawa K."/>
        </authorList>
    </citation>
    <scope>NUCLEOTIDE SEQUENCE</scope>
    <source>
        <strain evidence="5">XF5</strain>
    </source>
</reference>
<feature type="domain" description="Prokaryotic E2" evidence="2">
    <location>
        <begin position="26"/>
        <end position="117"/>
    </location>
</feature>
<dbReference type="InterPro" id="IPR046892">
    <property type="entry name" value="E2-Crich"/>
</dbReference>
<dbReference type="OMA" id="NGRSACI"/>
<sequence>MSLVALARCCPTWADFRPVHAFEAQVDVVATRSSGAFTRVFELRVVQVADQIAVFERPVGGTLPACCPERHINPDGSFCIGLRAGDGITGASATAWWEKLHVFILCQETAAEAGFWPGEAQLSHGEAAEIELAAERAADQLGLQSVYREAVAFGSGPIASGLAKINQKTGMLRNGRSACICGRTDRHRRPLLRRECHRCGQGCPVVLEHWRRIKVAEYWRGLRGQACCGTMRECPLKKAGPTDGTAISRGTGA</sequence>
<gene>
    <name evidence="7" type="ORF">XF10B_17030</name>
    <name evidence="3" type="ORF">XF1B_17950</name>
    <name evidence="4" type="ORF">XF4B_17170</name>
    <name evidence="5" type="ORF">XF5B_17600</name>
    <name evidence="6" type="ORF">XF6B_17730</name>
</gene>
<protein>
    <submittedName>
        <fullName evidence="3">Uncharacterized protein</fullName>
    </submittedName>
</protein>
<dbReference type="Pfam" id="PF20272">
    <property type="entry name" value="E2-Crich"/>
    <property type="match status" value="1"/>
</dbReference>
<dbReference type="EMBL" id="AP023095">
    <property type="protein sequence ID" value="BCE54248.1"/>
    <property type="molecule type" value="Genomic_DNA"/>
</dbReference>
<dbReference type="RefSeq" id="WP_011084486.1">
    <property type="nucleotide sequence ID" value="NZ_AJQI01000491.1"/>
</dbReference>
<evidence type="ECO:0000313" key="7">
    <source>
        <dbReference type="EMBL" id="BCE88905.1"/>
    </source>
</evidence>
<dbReference type="EMBL" id="AP023096">
    <property type="protein sequence ID" value="BCE62974.1"/>
    <property type="molecule type" value="Genomic_DNA"/>
</dbReference>
<reference evidence="6" key="5">
    <citation type="submission" date="2020-05" db="EMBL/GenBank/DDBJ databases">
        <title>Complete genome sequence of Bradyrhizobium diazoefficiens XF6 isolated from soybean nodule.</title>
        <authorList>
            <person name="Noda R."/>
            <person name="Kakizaki K."/>
            <person name="Minamisawa K."/>
        </authorList>
    </citation>
    <scope>NUCLEOTIDE SEQUENCE</scope>
    <source>
        <strain evidence="6">XF6</strain>
    </source>
</reference>
<dbReference type="GeneID" id="46488899"/>
<dbReference type="EMBL" id="AP023094">
    <property type="protein sequence ID" value="BCE45368.1"/>
    <property type="molecule type" value="Genomic_DNA"/>
</dbReference>
<reference evidence="4" key="3">
    <citation type="submission" date="2020-05" db="EMBL/GenBank/DDBJ databases">
        <title>Complete genome sequence of Bradyrhizobium diazoefficiens XF4 isolated from soybean nodule.</title>
        <authorList>
            <person name="Noda R."/>
            <person name="Kakizaki K."/>
            <person name="Minamisawa K."/>
        </authorList>
    </citation>
    <scope>NUCLEOTIDE SEQUENCE</scope>
    <source>
        <strain evidence="4">XF4</strain>
    </source>
</reference>
<accession>A0A809WVA3</accession>
<feature type="domain" description="Cysteine-rich" evidence="1">
    <location>
        <begin position="124"/>
        <end position="236"/>
    </location>
</feature>
<dbReference type="EMBL" id="AP023099">
    <property type="protein sequence ID" value="BCE88905.1"/>
    <property type="molecule type" value="Genomic_DNA"/>
</dbReference>